<evidence type="ECO:0000256" key="1">
    <source>
        <dbReference type="SAM" id="Phobius"/>
    </source>
</evidence>
<dbReference type="EMBL" id="HBIZ01006178">
    <property type="protein sequence ID" value="CAE0750950.1"/>
    <property type="molecule type" value="Transcribed_RNA"/>
</dbReference>
<evidence type="ECO:0000313" key="2">
    <source>
        <dbReference type="EMBL" id="CAE0750950.1"/>
    </source>
</evidence>
<accession>A0A7S4B1S1</accession>
<keyword evidence="1" id="KW-1133">Transmembrane helix</keyword>
<keyword evidence="1" id="KW-0472">Membrane</keyword>
<keyword evidence="1" id="KW-0812">Transmembrane</keyword>
<dbReference type="AlphaFoldDB" id="A0A7S4B1S1"/>
<organism evidence="2">
    <name type="scientific">Chrysotila carterae</name>
    <name type="common">Marine alga</name>
    <name type="synonym">Syracosphaera carterae</name>
    <dbReference type="NCBI Taxonomy" id="13221"/>
    <lineage>
        <taxon>Eukaryota</taxon>
        <taxon>Haptista</taxon>
        <taxon>Haptophyta</taxon>
        <taxon>Prymnesiophyceae</taxon>
        <taxon>Isochrysidales</taxon>
        <taxon>Isochrysidaceae</taxon>
        <taxon>Chrysotila</taxon>
    </lineage>
</organism>
<proteinExistence type="predicted"/>
<sequence length="135" mass="14586">MKGVSIVVPPDTKPGQRITANSKDGVQLETIVPSDAKGGDEIPARKVVQAIGREEVSTAGRSYDDDDSNSFNCLGRLNSYCLFFFALSSFVMCLSLLQSVSWDYSGIGGDCYWQFGCCEASCEAYCYSEVCTSGL</sequence>
<name>A0A7S4B1S1_CHRCT</name>
<reference evidence="2" key="1">
    <citation type="submission" date="2021-01" db="EMBL/GenBank/DDBJ databases">
        <authorList>
            <person name="Corre E."/>
            <person name="Pelletier E."/>
            <person name="Niang G."/>
            <person name="Scheremetjew M."/>
            <person name="Finn R."/>
            <person name="Kale V."/>
            <person name="Holt S."/>
            <person name="Cochrane G."/>
            <person name="Meng A."/>
            <person name="Brown T."/>
            <person name="Cohen L."/>
        </authorList>
    </citation>
    <scope>NUCLEOTIDE SEQUENCE</scope>
    <source>
        <strain evidence="2">CCMP645</strain>
    </source>
</reference>
<feature type="transmembrane region" description="Helical" evidence="1">
    <location>
        <begin position="77"/>
        <end position="97"/>
    </location>
</feature>
<gene>
    <name evidence="2" type="ORF">PCAR00345_LOCUS3535</name>
</gene>
<protein>
    <submittedName>
        <fullName evidence="2">Uncharacterized protein</fullName>
    </submittedName>
</protein>